<dbReference type="EMBL" id="JAACXV010014074">
    <property type="protein sequence ID" value="KAF7270648.1"/>
    <property type="molecule type" value="Genomic_DNA"/>
</dbReference>
<dbReference type="AlphaFoldDB" id="A0A834I0W9"/>
<reference evidence="1" key="1">
    <citation type="submission" date="2020-08" db="EMBL/GenBank/DDBJ databases">
        <title>Genome sequencing and assembly of the red palm weevil Rhynchophorus ferrugineus.</title>
        <authorList>
            <person name="Dias G.B."/>
            <person name="Bergman C.M."/>
            <person name="Manee M."/>
        </authorList>
    </citation>
    <scope>NUCLEOTIDE SEQUENCE</scope>
    <source>
        <strain evidence="1">AA-2017</strain>
        <tissue evidence="1">Whole larva</tissue>
    </source>
</reference>
<dbReference type="Proteomes" id="UP000625711">
    <property type="component" value="Unassembled WGS sequence"/>
</dbReference>
<keyword evidence="2" id="KW-1185">Reference proteome</keyword>
<comment type="caution">
    <text evidence="1">The sequence shown here is derived from an EMBL/GenBank/DDBJ whole genome shotgun (WGS) entry which is preliminary data.</text>
</comment>
<feature type="non-terminal residue" evidence="1">
    <location>
        <position position="1"/>
    </location>
</feature>
<accession>A0A834I0W9</accession>
<sequence length="55" mass="6264">SAATKPLASQSVSKWQRFPERIFSGHWFCAEQKQDKIKYHEPVYGTESVAGPEKP</sequence>
<gene>
    <name evidence="1" type="ORF">GWI33_016397</name>
</gene>
<name>A0A834I0W9_RHYFE</name>
<proteinExistence type="predicted"/>
<evidence type="ECO:0000313" key="2">
    <source>
        <dbReference type="Proteomes" id="UP000625711"/>
    </source>
</evidence>
<organism evidence="1 2">
    <name type="scientific">Rhynchophorus ferrugineus</name>
    <name type="common">Red palm weevil</name>
    <name type="synonym">Curculio ferrugineus</name>
    <dbReference type="NCBI Taxonomy" id="354439"/>
    <lineage>
        <taxon>Eukaryota</taxon>
        <taxon>Metazoa</taxon>
        <taxon>Ecdysozoa</taxon>
        <taxon>Arthropoda</taxon>
        <taxon>Hexapoda</taxon>
        <taxon>Insecta</taxon>
        <taxon>Pterygota</taxon>
        <taxon>Neoptera</taxon>
        <taxon>Endopterygota</taxon>
        <taxon>Coleoptera</taxon>
        <taxon>Polyphaga</taxon>
        <taxon>Cucujiformia</taxon>
        <taxon>Curculionidae</taxon>
        <taxon>Dryophthorinae</taxon>
        <taxon>Rhynchophorus</taxon>
    </lineage>
</organism>
<evidence type="ECO:0000313" key="1">
    <source>
        <dbReference type="EMBL" id="KAF7270648.1"/>
    </source>
</evidence>
<protein>
    <submittedName>
        <fullName evidence="1">Uncharacterized protein</fullName>
    </submittedName>
</protein>